<keyword evidence="5" id="KW-0106">Calcium</keyword>
<dbReference type="PIRSF" id="PIRSF001227">
    <property type="entry name" value="Pen_acylase"/>
    <property type="match status" value="1"/>
</dbReference>
<proteinExistence type="inferred from homology"/>
<evidence type="ECO:0000256" key="4">
    <source>
        <dbReference type="PIRSR" id="PIRSR001227-1"/>
    </source>
</evidence>
<dbReference type="InterPro" id="IPR029055">
    <property type="entry name" value="Ntn_hydrolases_N"/>
</dbReference>
<evidence type="ECO:0000256" key="1">
    <source>
        <dbReference type="ARBA" id="ARBA00006586"/>
    </source>
</evidence>
<dbReference type="Proteomes" id="UP001139409">
    <property type="component" value="Unassembled WGS sequence"/>
</dbReference>
<dbReference type="Gene3D" id="1.10.439.10">
    <property type="entry name" value="Penicillin Amidohydrolase, domain 1"/>
    <property type="match status" value="1"/>
</dbReference>
<dbReference type="EMBL" id="JAIXNE010000001">
    <property type="protein sequence ID" value="MCA6073439.1"/>
    <property type="molecule type" value="Genomic_DNA"/>
</dbReference>
<reference evidence="6" key="1">
    <citation type="submission" date="2021-09" db="EMBL/GenBank/DDBJ databases">
        <title>Fulvivirga sp. isolated from coastal sediment.</title>
        <authorList>
            <person name="Yu H."/>
        </authorList>
    </citation>
    <scope>NUCLEOTIDE SEQUENCE</scope>
    <source>
        <strain evidence="6">1062</strain>
    </source>
</reference>
<feature type="binding site" evidence="5">
    <location>
        <position position="354"/>
    </location>
    <ligand>
        <name>Ca(2+)</name>
        <dbReference type="ChEBI" id="CHEBI:29108"/>
    </ligand>
</feature>
<dbReference type="InterPro" id="IPR002692">
    <property type="entry name" value="S45"/>
</dbReference>
<feature type="active site" description="Nucleophile" evidence="4">
    <location>
        <position position="282"/>
    </location>
</feature>
<evidence type="ECO:0000256" key="2">
    <source>
        <dbReference type="ARBA" id="ARBA00022801"/>
    </source>
</evidence>
<dbReference type="InterPro" id="IPR023343">
    <property type="entry name" value="Penicillin_amidase_dom1"/>
</dbReference>
<keyword evidence="5" id="KW-0479">Metal-binding</keyword>
<dbReference type="RefSeq" id="WP_225696556.1">
    <property type="nucleotide sequence ID" value="NZ_JAIXNE010000001.1"/>
</dbReference>
<dbReference type="Pfam" id="PF01804">
    <property type="entry name" value="Penicil_amidase"/>
    <property type="match status" value="1"/>
</dbReference>
<dbReference type="CDD" id="cd03747">
    <property type="entry name" value="Ntn_PGA_like"/>
    <property type="match status" value="1"/>
</dbReference>
<protein>
    <submittedName>
        <fullName evidence="6">Penicillin acylase family protein</fullName>
    </submittedName>
</protein>
<dbReference type="Gene3D" id="1.10.1400.10">
    <property type="match status" value="1"/>
</dbReference>
<dbReference type="InterPro" id="IPR043146">
    <property type="entry name" value="Penicillin_amidase_N_B-knob"/>
</dbReference>
<feature type="binding site" evidence="5">
    <location>
        <position position="357"/>
    </location>
    <ligand>
        <name>Ca(2+)</name>
        <dbReference type="ChEBI" id="CHEBI:29108"/>
    </ligand>
</feature>
<organism evidence="6 7">
    <name type="scientific">Fulvivirga sedimenti</name>
    <dbReference type="NCBI Taxonomy" id="2879465"/>
    <lineage>
        <taxon>Bacteria</taxon>
        <taxon>Pseudomonadati</taxon>
        <taxon>Bacteroidota</taxon>
        <taxon>Cytophagia</taxon>
        <taxon>Cytophagales</taxon>
        <taxon>Fulvivirgaceae</taxon>
        <taxon>Fulvivirga</taxon>
    </lineage>
</organism>
<accession>A0A9X1HNH5</accession>
<dbReference type="GO" id="GO:0017000">
    <property type="term" value="P:antibiotic biosynthetic process"/>
    <property type="evidence" value="ECO:0007669"/>
    <property type="project" value="InterPro"/>
</dbReference>
<sequence>MKWIKLTLITVITVAWCYLLSTRLIIGGSGVPPMGKFMSPYEGFWANAQSEAFPYPENVSIPGLEAPVKVYYDSIGVPHIFAENRHDMFMAQGYIVAQYRLWQMEFQTHAAAGRVSEIIGGGAINFDKLQRRKGMVLGASKTLDVMSQSPETLEAMTAYKDGVNNYIESLSYADLPIEYKLLDYRPEPWHEIKTALILQYMIDNLTGYDEDLQNTNALEMLGPEMFNFLFPERMAGISPVIPTGSDNGWDFTPATPDTTRYMSAITEVTEHILPMPDPDNGSNNWAISGSRTASGVPILANDTHLGLNLPSLWIMLQLHAPDYNVYGFTFTGAPGITIGFNENNAWGFTNGPRDHKDWYKIEFKDDSREEYMYDGKWTPVQSKVETFLIRDGEPVQDVILSTHHGPVVYDKNFGDSNPRKNYALHWIGHDVSAVLKALIALNSSKNYDDYLAAIQNWDAPPQNVVFASKNGDIALWNQGRFPAKWPGQGKFLMDGSDPNNDWNVYIPKAHNPFQKNPERGYVSSANQHSVDSLYPYWTWDPTYEHYRNRLINRRLDTLENVTVRDFMAMQNSNQGLLPAEALPRLFGSLEKGKLKAEHAKFLEVMMDWDYQYEVEETAPVMFHMWWDAFYELLWDEFYTAGRPVPVPDEYFTTWFMDHHPDHPFTDVKSTGYRETLADVSLMALDSGMKEYNEWQSGQSGENPWGNYKDTMVKHLADQGGSLAPFSRYHIMVGGESGAINSTKPNHGPSQRLIVELTDPPQAWGIYPGGQSGNPGSPMYDNMIDMWRDGEYLKFLFMLNEEDGKEQIKLVQTLETN</sequence>
<gene>
    <name evidence="6" type="ORF">LDX50_01080</name>
</gene>
<dbReference type="SUPFAM" id="SSF56235">
    <property type="entry name" value="N-terminal nucleophile aminohydrolases (Ntn hydrolases)"/>
    <property type="match status" value="1"/>
</dbReference>
<dbReference type="PANTHER" id="PTHR34218:SF4">
    <property type="entry name" value="ACYL-HOMOSERINE LACTONE ACYLASE QUIP"/>
    <property type="match status" value="1"/>
</dbReference>
<dbReference type="InterPro" id="IPR014395">
    <property type="entry name" value="Pen/GL7ACA/AHL_acylase"/>
</dbReference>
<keyword evidence="7" id="KW-1185">Reference proteome</keyword>
<comment type="similarity">
    <text evidence="1">Belongs to the peptidase S45 family.</text>
</comment>
<name>A0A9X1HNH5_9BACT</name>
<keyword evidence="2" id="KW-0378">Hydrolase</keyword>
<dbReference type="PANTHER" id="PTHR34218">
    <property type="entry name" value="PEPTIDASE S45 PENICILLIN AMIDASE"/>
    <property type="match status" value="1"/>
</dbReference>
<evidence type="ECO:0000256" key="5">
    <source>
        <dbReference type="PIRSR" id="PIRSR001227-2"/>
    </source>
</evidence>
<evidence type="ECO:0000313" key="6">
    <source>
        <dbReference type="EMBL" id="MCA6073439.1"/>
    </source>
</evidence>
<dbReference type="InterPro" id="IPR043147">
    <property type="entry name" value="Penicillin_amidase_A-knob"/>
</dbReference>
<dbReference type="Gene3D" id="2.30.120.10">
    <property type="match status" value="1"/>
</dbReference>
<evidence type="ECO:0000313" key="7">
    <source>
        <dbReference type="Proteomes" id="UP001139409"/>
    </source>
</evidence>
<comment type="caution">
    <text evidence="6">The sequence shown here is derived from an EMBL/GenBank/DDBJ whole genome shotgun (WGS) entry which is preliminary data.</text>
</comment>
<dbReference type="GO" id="GO:0046872">
    <property type="term" value="F:metal ion binding"/>
    <property type="evidence" value="ECO:0007669"/>
    <property type="project" value="UniProtKB-KW"/>
</dbReference>
<dbReference type="AlphaFoldDB" id="A0A9X1HNH5"/>
<comment type="cofactor">
    <cofactor evidence="5">
        <name>Ca(2+)</name>
        <dbReference type="ChEBI" id="CHEBI:29108"/>
    </cofactor>
    <text evidence="5">Binds 1 Ca(2+) ion per dimer.</text>
</comment>
<keyword evidence="3" id="KW-0865">Zymogen</keyword>
<dbReference type="GO" id="GO:0016811">
    <property type="term" value="F:hydrolase activity, acting on carbon-nitrogen (but not peptide) bonds, in linear amides"/>
    <property type="evidence" value="ECO:0007669"/>
    <property type="project" value="InterPro"/>
</dbReference>
<evidence type="ECO:0000256" key="3">
    <source>
        <dbReference type="ARBA" id="ARBA00023145"/>
    </source>
</evidence>
<dbReference type="Gene3D" id="3.60.20.10">
    <property type="entry name" value="Glutamine Phosphoribosylpyrophosphate, subunit 1, domain 1"/>
    <property type="match status" value="1"/>
</dbReference>